<proteinExistence type="predicted"/>
<accession>A0A2K3QH20</accession>
<dbReference type="OrthoDB" id="3552888at2759"/>
<organism evidence="1 2">
    <name type="scientific">Tolypocladium capitatum</name>
    <dbReference type="NCBI Taxonomy" id="45235"/>
    <lineage>
        <taxon>Eukaryota</taxon>
        <taxon>Fungi</taxon>
        <taxon>Dikarya</taxon>
        <taxon>Ascomycota</taxon>
        <taxon>Pezizomycotina</taxon>
        <taxon>Sordariomycetes</taxon>
        <taxon>Hypocreomycetidae</taxon>
        <taxon>Hypocreales</taxon>
        <taxon>Ophiocordycipitaceae</taxon>
        <taxon>Tolypocladium</taxon>
    </lineage>
</organism>
<dbReference type="STRING" id="45235.A0A2K3QH20"/>
<dbReference type="EMBL" id="NRSZ01000494">
    <property type="protein sequence ID" value="PNY26819.1"/>
    <property type="molecule type" value="Genomic_DNA"/>
</dbReference>
<dbReference type="Proteomes" id="UP000236621">
    <property type="component" value="Unassembled WGS sequence"/>
</dbReference>
<evidence type="ECO:0000313" key="2">
    <source>
        <dbReference type="Proteomes" id="UP000236621"/>
    </source>
</evidence>
<sequence>MTVEAVRQQAANKAFGLDAPLPGYGVDVLQWELEVFPGNPPMNFSGTIQQAAGQINEINPEWYATYIQSASEEGSRSVDKRGSFDKTFCGSGPHNWQAAFTPHVEEGIKHLDGAKGRPVNGPGPGNCGRVSCSYNSAIWWCNDKNRPQKLGSFGDIADGARDLLDFCSAEEGVWVLGQVFMQWDWNVIVRWDEDSC</sequence>
<comment type="caution">
    <text evidence="1">The sequence shown here is derived from an EMBL/GenBank/DDBJ whole genome shotgun (WGS) entry which is preliminary data.</text>
</comment>
<name>A0A2K3QH20_9HYPO</name>
<dbReference type="PANTHER" id="PTHR35605">
    <property type="entry name" value="ECP2 EFFECTOR PROTEIN DOMAIN-CONTAINING PROTEIN-RELATED"/>
    <property type="match status" value="1"/>
</dbReference>
<dbReference type="PANTHER" id="PTHR35605:SF1">
    <property type="entry name" value="ECP2 EFFECTOR PROTEIN DOMAIN-CONTAINING PROTEIN-RELATED"/>
    <property type="match status" value="1"/>
</dbReference>
<protein>
    <submittedName>
        <fullName evidence="1">Uncharacterized protein</fullName>
    </submittedName>
</protein>
<gene>
    <name evidence="1" type="ORF">TCAP_03253</name>
</gene>
<dbReference type="AlphaFoldDB" id="A0A2K3QH20"/>
<evidence type="ECO:0000313" key="1">
    <source>
        <dbReference type="EMBL" id="PNY26819.1"/>
    </source>
</evidence>
<reference evidence="1 2" key="1">
    <citation type="submission" date="2017-08" db="EMBL/GenBank/DDBJ databases">
        <title>Harnessing the power of phylogenomics to disentangle the directionality and signatures of interkingdom host jumping in the parasitic fungal genus Tolypocladium.</title>
        <authorList>
            <person name="Quandt C.A."/>
            <person name="Patterson W."/>
            <person name="Spatafora J.W."/>
        </authorList>
    </citation>
    <scope>NUCLEOTIDE SEQUENCE [LARGE SCALE GENOMIC DNA]</scope>
    <source>
        <strain evidence="1 2">CBS 113982</strain>
    </source>
</reference>
<keyword evidence="2" id="KW-1185">Reference proteome</keyword>